<feature type="domain" description="RING-type" evidence="5">
    <location>
        <begin position="158"/>
        <end position="192"/>
    </location>
</feature>
<dbReference type="GO" id="GO:0008270">
    <property type="term" value="F:zinc ion binding"/>
    <property type="evidence" value="ECO:0007669"/>
    <property type="project" value="UniProtKB-KW"/>
</dbReference>
<dbReference type="PROSITE" id="PS50089">
    <property type="entry name" value="ZF_RING_2"/>
    <property type="match status" value="5"/>
</dbReference>
<sequence length="369" mass="42227">MMSISQVKCLALCLLCDKKADFFLNNSKYHGLCETHSKSPNDIYQCSYCASQIKKTIISPIYCEQCYSETRIYSMKCGHRLCNFCSKDYTNCLICFPNCSCCNESTEFFIEDCGHFICEKCILPGKKCSKCNPKICLNCNTAKIHQNSNYCKYCEGICTNCDLKRTDLKVMDCEHPLCKNCINNGFTCMICNKTHCNACKKLSKRTKNMFICGHRICRNCDNEYWKGKCPICDGTFHYKCQKCGKLGPLYDCKNSLHKFCIDCDSTFCPFCQYKCCICQMSFKNDEVEYITCGHISCKKCAMVKCDERPECALCPKSHNIVNCYNCRKEYEVLQDGMTSRNCEGCKKKICLGCGGEISLFTFKEHACQL</sequence>
<evidence type="ECO:0000259" key="5">
    <source>
        <dbReference type="PROSITE" id="PS50089"/>
    </source>
</evidence>
<feature type="domain" description="RING-type" evidence="5">
    <location>
        <begin position="92"/>
        <end position="132"/>
    </location>
</feature>
<name>A0A1R2C7N8_9CILI</name>
<feature type="domain" description="RING-type" evidence="5">
    <location>
        <begin position="188"/>
        <end position="233"/>
    </location>
</feature>
<evidence type="ECO:0000256" key="2">
    <source>
        <dbReference type="ARBA" id="ARBA00022771"/>
    </source>
</evidence>
<keyword evidence="2 4" id="KW-0863">Zinc-finger</keyword>
<dbReference type="PROSITE" id="PS00518">
    <property type="entry name" value="ZF_RING_1"/>
    <property type="match status" value="2"/>
</dbReference>
<evidence type="ECO:0000256" key="3">
    <source>
        <dbReference type="ARBA" id="ARBA00022833"/>
    </source>
</evidence>
<dbReference type="InterPro" id="IPR001841">
    <property type="entry name" value="Znf_RING"/>
</dbReference>
<accession>A0A1R2C7N8</accession>
<evidence type="ECO:0000256" key="4">
    <source>
        <dbReference type="PROSITE-ProRule" id="PRU00175"/>
    </source>
</evidence>
<reference evidence="6 7" key="1">
    <citation type="submission" date="2016-11" db="EMBL/GenBank/DDBJ databases">
        <title>The macronuclear genome of Stentor coeruleus: a giant cell with tiny introns.</title>
        <authorList>
            <person name="Slabodnick M."/>
            <person name="Ruby J.G."/>
            <person name="Reiff S.B."/>
            <person name="Swart E.C."/>
            <person name="Gosai S."/>
            <person name="Prabakaran S."/>
            <person name="Witkowska E."/>
            <person name="Larue G.E."/>
            <person name="Fisher S."/>
            <person name="Freeman R.M."/>
            <person name="Gunawardena J."/>
            <person name="Chu W."/>
            <person name="Stover N.A."/>
            <person name="Gregory B.D."/>
            <person name="Nowacki M."/>
            <person name="Derisi J."/>
            <person name="Roy S.W."/>
            <person name="Marshall W.F."/>
            <person name="Sood P."/>
        </authorList>
    </citation>
    <scope>NUCLEOTIDE SEQUENCE [LARGE SCALE GENOMIC DNA]</scope>
    <source>
        <strain evidence="6">WM001</strain>
    </source>
</reference>
<evidence type="ECO:0000313" key="6">
    <source>
        <dbReference type="EMBL" id="OMJ85009.1"/>
    </source>
</evidence>
<dbReference type="EMBL" id="MPUH01000251">
    <property type="protein sequence ID" value="OMJ85009.1"/>
    <property type="molecule type" value="Genomic_DNA"/>
</dbReference>
<keyword evidence="3" id="KW-0862">Zinc</keyword>
<evidence type="ECO:0000313" key="7">
    <source>
        <dbReference type="Proteomes" id="UP000187209"/>
    </source>
</evidence>
<feature type="domain" description="RING-type" evidence="5">
    <location>
        <begin position="275"/>
        <end position="314"/>
    </location>
</feature>
<dbReference type="InterPro" id="IPR017907">
    <property type="entry name" value="Znf_RING_CS"/>
</dbReference>
<organism evidence="6 7">
    <name type="scientific">Stentor coeruleus</name>
    <dbReference type="NCBI Taxonomy" id="5963"/>
    <lineage>
        <taxon>Eukaryota</taxon>
        <taxon>Sar</taxon>
        <taxon>Alveolata</taxon>
        <taxon>Ciliophora</taxon>
        <taxon>Postciliodesmatophora</taxon>
        <taxon>Heterotrichea</taxon>
        <taxon>Heterotrichida</taxon>
        <taxon>Stentoridae</taxon>
        <taxon>Stentor</taxon>
    </lineage>
</organism>
<dbReference type="SMART" id="SM00184">
    <property type="entry name" value="RING"/>
    <property type="match status" value="6"/>
</dbReference>
<feature type="domain" description="RING-type" evidence="5">
    <location>
        <begin position="63"/>
        <end position="95"/>
    </location>
</feature>
<proteinExistence type="predicted"/>
<dbReference type="AlphaFoldDB" id="A0A1R2C7N8"/>
<keyword evidence="1" id="KW-0479">Metal-binding</keyword>
<keyword evidence="7" id="KW-1185">Reference proteome</keyword>
<comment type="caution">
    <text evidence="6">The sequence shown here is derived from an EMBL/GenBank/DDBJ whole genome shotgun (WGS) entry which is preliminary data.</text>
</comment>
<dbReference type="Proteomes" id="UP000187209">
    <property type="component" value="Unassembled WGS sequence"/>
</dbReference>
<protein>
    <recommendedName>
        <fullName evidence="5">RING-type domain-containing protein</fullName>
    </recommendedName>
</protein>
<gene>
    <name evidence="6" type="ORF">SteCoe_13787</name>
</gene>
<evidence type="ECO:0000256" key="1">
    <source>
        <dbReference type="ARBA" id="ARBA00022723"/>
    </source>
</evidence>